<keyword evidence="1" id="KW-1133">Transmembrane helix</keyword>
<dbReference type="EMBL" id="DWYC01000094">
    <property type="protein sequence ID" value="HJB58021.1"/>
    <property type="molecule type" value="Genomic_DNA"/>
</dbReference>
<proteinExistence type="predicted"/>
<feature type="transmembrane region" description="Helical" evidence="1">
    <location>
        <begin position="60"/>
        <end position="86"/>
    </location>
</feature>
<name>A0A9D2S6R6_9FIRM</name>
<dbReference type="InterPro" id="IPR010540">
    <property type="entry name" value="CmpB_TMEM229"/>
</dbReference>
<sequence>MEHVAGWIRALVRCGIGGAAYYVLELTWRGHSHWTMAVLGGILFVLLGDIDRRLGGNVPLWAQGMLGAALVTEAELSAGIWLNLIWRLDIWDYSRVPFNLLGQICLPYTLLWLPVSMLAIRLDSWLRRRLFRESAPFRHPT</sequence>
<gene>
    <name evidence="2" type="ORF">H9714_10785</name>
</gene>
<evidence type="ECO:0000313" key="3">
    <source>
        <dbReference type="Proteomes" id="UP000824208"/>
    </source>
</evidence>
<accession>A0A9D2S6R6</accession>
<reference evidence="2" key="2">
    <citation type="submission" date="2021-04" db="EMBL/GenBank/DDBJ databases">
        <authorList>
            <person name="Gilroy R."/>
        </authorList>
    </citation>
    <scope>NUCLEOTIDE SEQUENCE</scope>
    <source>
        <strain evidence="2">CHK189-11263</strain>
    </source>
</reference>
<feature type="transmembrane region" description="Helical" evidence="1">
    <location>
        <begin position="7"/>
        <end position="24"/>
    </location>
</feature>
<dbReference type="AlphaFoldDB" id="A0A9D2S6R6"/>
<dbReference type="Pfam" id="PF06541">
    <property type="entry name" value="ABC_trans_CmpB"/>
    <property type="match status" value="1"/>
</dbReference>
<evidence type="ECO:0000256" key="1">
    <source>
        <dbReference type="SAM" id="Phobius"/>
    </source>
</evidence>
<keyword evidence="1" id="KW-0472">Membrane</keyword>
<feature type="transmembrane region" description="Helical" evidence="1">
    <location>
        <begin position="30"/>
        <end position="48"/>
    </location>
</feature>
<feature type="transmembrane region" description="Helical" evidence="1">
    <location>
        <begin position="98"/>
        <end position="120"/>
    </location>
</feature>
<dbReference type="Proteomes" id="UP000824208">
    <property type="component" value="Unassembled WGS sequence"/>
</dbReference>
<keyword evidence="1" id="KW-0812">Transmembrane</keyword>
<organism evidence="2 3">
    <name type="scientific">Candidatus Flavonifractor intestinipullorum</name>
    <dbReference type="NCBI Taxonomy" id="2838587"/>
    <lineage>
        <taxon>Bacteria</taxon>
        <taxon>Bacillati</taxon>
        <taxon>Bacillota</taxon>
        <taxon>Clostridia</taxon>
        <taxon>Eubacteriales</taxon>
        <taxon>Oscillospiraceae</taxon>
        <taxon>Flavonifractor</taxon>
    </lineage>
</organism>
<comment type="caution">
    <text evidence="2">The sequence shown here is derived from an EMBL/GenBank/DDBJ whole genome shotgun (WGS) entry which is preliminary data.</text>
</comment>
<evidence type="ECO:0000313" key="2">
    <source>
        <dbReference type="EMBL" id="HJB58021.1"/>
    </source>
</evidence>
<evidence type="ECO:0008006" key="4">
    <source>
        <dbReference type="Google" id="ProtNLM"/>
    </source>
</evidence>
<protein>
    <recommendedName>
        <fullName evidence="4">ABC-transporter type IV</fullName>
    </recommendedName>
</protein>
<reference evidence="2" key="1">
    <citation type="journal article" date="2021" name="PeerJ">
        <title>Extensive microbial diversity within the chicken gut microbiome revealed by metagenomics and culture.</title>
        <authorList>
            <person name="Gilroy R."/>
            <person name="Ravi A."/>
            <person name="Getino M."/>
            <person name="Pursley I."/>
            <person name="Horton D.L."/>
            <person name="Alikhan N.F."/>
            <person name="Baker D."/>
            <person name="Gharbi K."/>
            <person name="Hall N."/>
            <person name="Watson M."/>
            <person name="Adriaenssens E.M."/>
            <person name="Foster-Nyarko E."/>
            <person name="Jarju S."/>
            <person name="Secka A."/>
            <person name="Antonio M."/>
            <person name="Oren A."/>
            <person name="Chaudhuri R.R."/>
            <person name="La Ragione R."/>
            <person name="Hildebrand F."/>
            <person name="Pallen M.J."/>
        </authorList>
    </citation>
    <scope>NUCLEOTIDE SEQUENCE</scope>
    <source>
        <strain evidence="2">CHK189-11263</strain>
    </source>
</reference>